<dbReference type="EMBL" id="RYZW01000077">
    <property type="protein sequence ID" value="TDZ51808.1"/>
    <property type="molecule type" value="Genomic_DNA"/>
</dbReference>
<sequence>MKDHIKRRQDGGDRLVDKMRQYGVWVVAALVLVPVPLLVLASAAVGFLYICIIGAWKLGTRLRGRG</sequence>
<accession>A0A4R8RA31</accession>
<organism evidence="2 3">
    <name type="scientific">Colletotrichum trifolii</name>
    <dbReference type="NCBI Taxonomy" id="5466"/>
    <lineage>
        <taxon>Eukaryota</taxon>
        <taxon>Fungi</taxon>
        <taxon>Dikarya</taxon>
        <taxon>Ascomycota</taxon>
        <taxon>Pezizomycotina</taxon>
        <taxon>Sordariomycetes</taxon>
        <taxon>Hypocreomycetidae</taxon>
        <taxon>Glomerellales</taxon>
        <taxon>Glomerellaceae</taxon>
        <taxon>Colletotrichum</taxon>
        <taxon>Colletotrichum orbiculare species complex</taxon>
    </lineage>
</organism>
<reference evidence="2 3" key="1">
    <citation type="submission" date="2018-12" db="EMBL/GenBank/DDBJ databases">
        <title>Genome sequence and assembly of Colletotrichum trifolii.</title>
        <authorList>
            <person name="Gan P."/>
            <person name="Shirasu K."/>
        </authorList>
    </citation>
    <scope>NUCLEOTIDE SEQUENCE [LARGE SCALE GENOMIC DNA]</scope>
    <source>
        <strain evidence="2 3">543-2</strain>
    </source>
</reference>
<evidence type="ECO:0000313" key="2">
    <source>
        <dbReference type="EMBL" id="TDZ51808.1"/>
    </source>
</evidence>
<protein>
    <submittedName>
        <fullName evidence="2">Uncharacterized protein</fullName>
    </submittedName>
</protein>
<evidence type="ECO:0000313" key="3">
    <source>
        <dbReference type="Proteomes" id="UP000295703"/>
    </source>
</evidence>
<name>A0A4R8RA31_COLTR</name>
<keyword evidence="1" id="KW-1133">Transmembrane helix</keyword>
<keyword evidence="3" id="KW-1185">Reference proteome</keyword>
<keyword evidence="1" id="KW-0472">Membrane</keyword>
<dbReference type="Proteomes" id="UP000295703">
    <property type="component" value="Unassembled WGS sequence"/>
</dbReference>
<evidence type="ECO:0000256" key="1">
    <source>
        <dbReference type="SAM" id="Phobius"/>
    </source>
</evidence>
<feature type="transmembrane region" description="Helical" evidence="1">
    <location>
        <begin position="24"/>
        <end position="56"/>
    </location>
</feature>
<proteinExistence type="predicted"/>
<gene>
    <name evidence="2" type="ORF">CTRI78_v007351</name>
</gene>
<comment type="caution">
    <text evidence="2">The sequence shown here is derived from an EMBL/GenBank/DDBJ whole genome shotgun (WGS) entry which is preliminary data.</text>
</comment>
<keyword evidence="1" id="KW-0812">Transmembrane</keyword>
<dbReference type="AlphaFoldDB" id="A0A4R8RA31"/>